<name>A0A1J5RAU0_9ZZZZ</name>
<gene>
    <name evidence="2" type="ORF">GALL_248960</name>
</gene>
<feature type="compositionally biased region" description="Low complexity" evidence="1">
    <location>
        <begin position="1"/>
        <end position="13"/>
    </location>
</feature>
<comment type="caution">
    <text evidence="2">The sequence shown here is derived from an EMBL/GenBank/DDBJ whole genome shotgun (WGS) entry which is preliminary data.</text>
</comment>
<sequence>MIEPVTTGPATSAPAPPESVPTERAPQNGDAGASGEDPRLGGHAEDAPRSLHAVELVADDEPIASNDEWDDPERL</sequence>
<organism evidence="2">
    <name type="scientific">mine drainage metagenome</name>
    <dbReference type="NCBI Taxonomy" id="410659"/>
    <lineage>
        <taxon>unclassified sequences</taxon>
        <taxon>metagenomes</taxon>
        <taxon>ecological metagenomes</taxon>
    </lineage>
</organism>
<proteinExistence type="predicted"/>
<dbReference type="EMBL" id="MLJW01000213">
    <property type="protein sequence ID" value="OIQ93190.1"/>
    <property type="molecule type" value="Genomic_DNA"/>
</dbReference>
<evidence type="ECO:0000256" key="1">
    <source>
        <dbReference type="SAM" id="MobiDB-lite"/>
    </source>
</evidence>
<feature type="region of interest" description="Disordered" evidence="1">
    <location>
        <begin position="1"/>
        <end position="75"/>
    </location>
</feature>
<accession>A0A1J5RAU0</accession>
<reference evidence="2" key="1">
    <citation type="submission" date="2016-10" db="EMBL/GenBank/DDBJ databases">
        <title>Sequence of Gallionella enrichment culture.</title>
        <authorList>
            <person name="Poehlein A."/>
            <person name="Muehling M."/>
            <person name="Daniel R."/>
        </authorList>
    </citation>
    <scope>NUCLEOTIDE SEQUENCE</scope>
</reference>
<evidence type="ECO:0000313" key="2">
    <source>
        <dbReference type="EMBL" id="OIQ93190.1"/>
    </source>
</evidence>
<protein>
    <submittedName>
        <fullName evidence="2">Uncharacterized protein</fullName>
    </submittedName>
</protein>
<feature type="compositionally biased region" description="Basic and acidic residues" evidence="1">
    <location>
        <begin position="36"/>
        <end position="49"/>
    </location>
</feature>
<dbReference type="AlphaFoldDB" id="A0A1J5RAU0"/>
<feature type="compositionally biased region" description="Acidic residues" evidence="1">
    <location>
        <begin position="57"/>
        <end position="75"/>
    </location>
</feature>